<keyword evidence="7" id="KW-1185">Reference proteome</keyword>
<dbReference type="InterPro" id="IPR037187">
    <property type="entry name" value="DnaK_N"/>
</dbReference>
<dbReference type="Proteomes" id="UP000587760">
    <property type="component" value="Unassembled WGS sequence"/>
</dbReference>
<evidence type="ECO:0000256" key="2">
    <source>
        <dbReference type="ARBA" id="ARBA00022771"/>
    </source>
</evidence>
<keyword evidence="2" id="KW-0863">Zinc-finger</keyword>
<keyword evidence="3" id="KW-0862">Zinc</keyword>
<dbReference type="SUPFAM" id="SSF57716">
    <property type="entry name" value="Glucocorticoid receptor-like (DNA-binding domain)"/>
    <property type="match status" value="1"/>
</dbReference>
<reference evidence="6 7" key="1">
    <citation type="submission" date="2020-08" db="EMBL/GenBank/DDBJ databases">
        <title>Genomic Encyclopedia of Type Strains, Phase IV (KMG-IV): sequencing the most valuable type-strain genomes for metagenomic binning, comparative biology and taxonomic classification.</title>
        <authorList>
            <person name="Goeker M."/>
        </authorList>
    </citation>
    <scope>NUCLEOTIDE SEQUENCE [LARGE SCALE GENOMIC DNA]</scope>
    <source>
        <strain evidence="6 7">DSM 2461</strain>
    </source>
</reference>
<evidence type="ECO:0000259" key="5">
    <source>
        <dbReference type="Pfam" id="PF01258"/>
    </source>
</evidence>
<dbReference type="RefSeq" id="WP_184744751.1">
    <property type="nucleotide sequence ID" value="NZ_JACHGJ010000002.1"/>
</dbReference>
<keyword evidence="1" id="KW-0479">Metal-binding</keyword>
<dbReference type="Pfam" id="PF01258">
    <property type="entry name" value="zf-dskA_traR"/>
    <property type="match status" value="1"/>
</dbReference>
<evidence type="ECO:0000313" key="6">
    <source>
        <dbReference type="EMBL" id="MBB6479481.1"/>
    </source>
</evidence>
<sequence length="118" mass="13299">MDEEFVSRMRQVLLDSKAGILKTLMHESEDFRAAVEDMGVKDLGDVASNDIDCRTLEVIGHQDKLRLSQVEAALVRLENGKYGVCAKCNKKISRERLEAIPYAVFCIQCKTASEGRRH</sequence>
<dbReference type="Gene3D" id="1.20.120.910">
    <property type="entry name" value="DksA, coiled-coil domain"/>
    <property type="match status" value="1"/>
</dbReference>
<feature type="zinc finger region" description="dksA C4-type" evidence="4">
    <location>
        <begin position="85"/>
        <end position="109"/>
    </location>
</feature>
<evidence type="ECO:0000256" key="1">
    <source>
        <dbReference type="ARBA" id="ARBA00022723"/>
    </source>
</evidence>
<name>A0A841R7Y1_9SPIO</name>
<dbReference type="PANTHER" id="PTHR33823:SF4">
    <property type="entry name" value="GENERAL STRESS PROTEIN 16O"/>
    <property type="match status" value="1"/>
</dbReference>
<dbReference type="PANTHER" id="PTHR33823">
    <property type="entry name" value="RNA POLYMERASE-BINDING TRANSCRIPTION FACTOR DKSA-RELATED"/>
    <property type="match status" value="1"/>
</dbReference>
<proteinExistence type="predicted"/>
<evidence type="ECO:0000313" key="7">
    <source>
        <dbReference type="Proteomes" id="UP000587760"/>
    </source>
</evidence>
<dbReference type="SUPFAM" id="SSF109635">
    <property type="entry name" value="DnaK suppressor protein DksA, alpha-hairpin domain"/>
    <property type="match status" value="1"/>
</dbReference>
<evidence type="ECO:0000256" key="3">
    <source>
        <dbReference type="ARBA" id="ARBA00022833"/>
    </source>
</evidence>
<dbReference type="GO" id="GO:0008270">
    <property type="term" value="F:zinc ion binding"/>
    <property type="evidence" value="ECO:0007669"/>
    <property type="project" value="UniProtKB-KW"/>
</dbReference>
<accession>A0A841R7Y1</accession>
<dbReference type="PROSITE" id="PS51128">
    <property type="entry name" value="ZF_DKSA_2"/>
    <property type="match status" value="1"/>
</dbReference>
<gene>
    <name evidence="6" type="ORF">HNR50_001139</name>
</gene>
<organism evidence="6 7">
    <name type="scientific">Spirochaeta isovalerica</name>
    <dbReference type="NCBI Taxonomy" id="150"/>
    <lineage>
        <taxon>Bacteria</taxon>
        <taxon>Pseudomonadati</taxon>
        <taxon>Spirochaetota</taxon>
        <taxon>Spirochaetia</taxon>
        <taxon>Spirochaetales</taxon>
        <taxon>Spirochaetaceae</taxon>
        <taxon>Spirochaeta</taxon>
    </lineage>
</organism>
<dbReference type="AlphaFoldDB" id="A0A841R7Y1"/>
<dbReference type="EMBL" id="JACHGJ010000002">
    <property type="protein sequence ID" value="MBB6479481.1"/>
    <property type="molecule type" value="Genomic_DNA"/>
</dbReference>
<comment type="caution">
    <text evidence="6">The sequence shown here is derived from an EMBL/GenBank/DDBJ whole genome shotgun (WGS) entry which is preliminary data.</text>
</comment>
<evidence type="ECO:0000256" key="4">
    <source>
        <dbReference type="PROSITE-ProRule" id="PRU00510"/>
    </source>
</evidence>
<dbReference type="InterPro" id="IPR000962">
    <property type="entry name" value="Znf_DskA_TraR"/>
</dbReference>
<protein>
    <submittedName>
        <fullName evidence="6">RNA polymerase-binding protein DksA</fullName>
    </submittedName>
</protein>
<feature type="domain" description="Zinc finger DksA/TraR C4-type" evidence="5">
    <location>
        <begin position="80"/>
        <end position="114"/>
    </location>
</feature>